<dbReference type="Gene3D" id="3.30.70.1450">
    <property type="entry name" value="Regulator of K+ conductance, C-terminal domain"/>
    <property type="match status" value="1"/>
</dbReference>
<protein>
    <recommendedName>
        <fullName evidence="5">TrkA family potassium uptake protein</fullName>
    </recommendedName>
</protein>
<dbReference type="PANTHER" id="PTHR43833:SF9">
    <property type="entry name" value="POTASSIUM CHANNEL PROTEIN YUGO-RELATED"/>
    <property type="match status" value="1"/>
</dbReference>
<dbReference type="SUPFAM" id="SSF116726">
    <property type="entry name" value="TrkA C-terminal domain-like"/>
    <property type="match status" value="1"/>
</dbReference>
<dbReference type="GO" id="GO:0008324">
    <property type="term" value="F:monoatomic cation transmembrane transporter activity"/>
    <property type="evidence" value="ECO:0007669"/>
    <property type="project" value="InterPro"/>
</dbReference>
<dbReference type="PANTHER" id="PTHR43833">
    <property type="entry name" value="POTASSIUM CHANNEL PROTEIN 2-RELATED-RELATED"/>
    <property type="match status" value="1"/>
</dbReference>
<evidence type="ECO:0000313" key="4">
    <source>
        <dbReference type="EMBL" id="HFW33079.1"/>
    </source>
</evidence>
<evidence type="ECO:0000259" key="2">
    <source>
        <dbReference type="PROSITE" id="PS51202"/>
    </source>
</evidence>
<feature type="domain" description="RCK C-terminal" evidence="2">
    <location>
        <begin position="129"/>
        <end position="209"/>
    </location>
</feature>
<dbReference type="SUPFAM" id="SSF51735">
    <property type="entry name" value="NAD(P)-binding Rossmann-fold domains"/>
    <property type="match status" value="1"/>
</dbReference>
<dbReference type="InterPro" id="IPR006037">
    <property type="entry name" value="RCK_C"/>
</dbReference>
<dbReference type="InterPro" id="IPR036291">
    <property type="entry name" value="NAD(P)-bd_dom_sf"/>
</dbReference>
<accession>A0A7C2N8K1</accession>
<evidence type="ECO:0000259" key="1">
    <source>
        <dbReference type="PROSITE" id="PS51201"/>
    </source>
</evidence>
<dbReference type="PROSITE" id="PS51201">
    <property type="entry name" value="RCK_N"/>
    <property type="match status" value="1"/>
</dbReference>
<dbReference type="InterPro" id="IPR050721">
    <property type="entry name" value="Trk_Ktr_HKT_K-transport"/>
</dbReference>
<name>A0A7C2N8K1_ARCFL</name>
<dbReference type="EMBL" id="DSCQ01000040">
    <property type="protein sequence ID" value="HET21159.1"/>
    <property type="molecule type" value="Genomic_DNA"/>
</dbReference>
<dbReference type="Pfam" id="PF02254">
    <property type="entry name" value="TrkA_N"/>
    <property type="match status" value="1"/>
</dbReference>
<proteinExistence type="predicted"/>
<gene>
    <name evidence="3" type="ORF">ENN70_03495</name>
    <name evidence="4" type="ORF">ENW66_09070</name>
</gene>
<feature type="domain" description="RCK N-terminal" evidence="1">
    <location>
        <begin position="1"/>
        <end position="113"/>
    </location>
</feature>
<evidence type="ECO:0000313" key="3">
    <source>
        <dbReference type="EMBL" id="HET21159.1"/>
    </source>
</evidence>
<dbReference type="AlphaFoldDB" id="A0A7C2N8K1"/>
<comment type="caution">
    <text evidence="3">The sequence shown here is derived from an EMBL/GenBank/DDBJ whole genome shotgun (WGS) entry which is preliminary data.</text>
</comment>
<organism evidence="3">
    <name type="scientific">Archaeoglobus fulgidus</name>
    <dbReference type="NCBI Taxonomy" id="2234"/>
    <lineage>
        <taxon>Archaea</taxon>
        <taxon>Methanobacteriati</taxon>
        <taxon>Methanobacteriota</taxon>
        <taxon>Archaeoglobi</taxon>
        <taxon>Archaeoglobales</taxon>
        <taxon>Archaeoglobaceae</taxon>
        <taxon>Archaeoglobus</taxon>
    </lineage>
</organism>
<dbReference type="EMBL" id="DTLB01000052">
    <property type="protein sequence ID" value="HFW33079.1"/>
    <property type="molecule type" value="Genomic_DNA"/>
</dbReference>
<reference evidence="3" key="1">
    <citation type="journal article" date="2020" name="mSystems">
        <title>Genome- and Community-Level Interaction Insights into Carbon Utilization and Element Cycling Functions of Hydrothermarchaeota in Hydrothermal Sediment.</title>
        <authorList>
            <person name="Zhou Z."/>
            <person name="Liu Y."/>
            <person name="Xu W."/>
            <person name="Pan J."/>
            <person name="Luo Z.H."/>
            <person name="Li M."/>
        </authorList>
    </citation>
    <scope>NUCLEOTIDE SEQUENCE [LARGE SCALE GENOMIC DNA]</scope>
    <source>
        <strain evidence="3">SpSt-12</strain>
        <strain evidence="4">SpSt-87</strain>
    </source>
</reference>
<dbReference type="Gene3D" id="3.40.50.720">
    <property type="entry name" value="NAD(P)-binding Rossmann-like Domain"/>
    <property type="match status" value="1"/>
</dbReference>
<dbReference type="InterPro" id="IPR036721">
    <property type="entry name" value="RCK_C_sf"/>
</dbReference>
<dbReference type="PROSITE" id="PS51202">
    <property type="entry name" value="RCK_C"/>
    <property type="match status" value="1"/>
</dbReference>
<dbReference type="GO" id="GO:0006813">
    <property type="term" value="P:potassium ion transport"/>
    <property type="evidence" value="ECO:0007669"/>
    <property type="project" value="InterPro"/>
</dbReference>
<sequence length="211" mass="23712">MKVLILGYGDVGKTATKILRSRGVETVVVDRESHKPEEGVEFIMTDVTSEFFWENIDLSDFDAAIVALPEDTHAIFCILTLRKLREDLKIYVRCNDAKNAEKMYVAGASYVAVLPMVTAEIILSEVFGESIRRKMEFENIEIAVYEVRGDSKIIGKALRELEGKDLKVIAAECGGEIVTSMDYRIKEGCRIAVAGKIEKLRELEAMLNRKD</sequence>
<dbReference type="InterPro" id="IPR003148">
    <property type="entry name" value="RCK_N"/>
</dbReference>
<evidence type="ECO:0008006" key="5">
    <source>
        <dbReference type="Google" id="ProtNLM"/>
    </source>
</evidence>